<dbReference type="PANTHER" id="PTHR47777:SF1">
    <property type="entry name" value="HOMEOBOX PROTEIN SEBOX"/>
    <property type="match status" value="1"/>
</dbReference>
<reference evidence="12" key="1">
    <citation type="submission" date="2025-08" db="UniProtKB">
        <authorList>
            <consortium name="Ensembl"/>
        </authorList>
    </citation>
    <scope>IDENTIFICATION</scope>
</reference>
<dbReference type="AlphaFoldDB" id="A0A3Q3KUV2"/>
<comment type="similarity">
    <text evidence="3">Belongs to the paired homeobox family.</text>
</comment>
<reference evidence="12" key="2">
    <citation type="submission" date="2025-09" db="UniProtKB">
        <authorList>
            <consortium name="Ensembl"/>
        </authorList>
    </citation>
    <scope>IDENTIFICATION</scope>
</reference>
<evidence type="ECO:0000256" key="2">
    <source>
        <dbReference type="ARBA" id="ARBA00004123"/>
    </source>
</evidence>
<dbReference type="GeneTree" id="ENSGT00920000149180"/>
<dbReference type="SUPFAM" id="SSF46689">
    <property type="entry name" value="Homeodomain-like"/>
    <property type="match status" value="1"/>
</dbReference>
<evidence type="ECO:0000256" key="10">
    <source>
        <dbReference type="SAM" id="MobiDB-lite"/>
    </source>
</evidence>
<sequence length="158" mass="17697">MCVTNTPQSSKTTTPTWPLGFMLATTQTRSDPSRRRKRTTFSRAQLSELERAFSVTQYPDIKMKESLASITGLPESKIQVWFQNRRARHFKSKKPNKEVPKPSTDNPHPNFYSTIPSPPYPQLVPCFSPTASLPSPPGYPAPNLLEPPKSSVNTSSHV</sequence>
<evidence type="ECO:0000256" key="7">
    <source>
        <dbReference type="ARBA" id="ARBA00023242"/>
    </source>
</evidence>
<keyword evidence="4" id="KW-0217">Developmental protein</keyword>
<feature type="compositionally biased region" description="Polar residues" evidence="10">
    <location>
        <begin position="103"/>
        <end position="115"/>
    </location>
</feature>
<evidence type="ECO:0000256" key="6">
    <source>
        <dbReference type="ARBA" id="ARBA00023155"/>
    </source>
</evidence>
<keyword evidence="13" id="KW-1185">Reference proteome</keyword>
<evidence type="ECO:0000313" key="12">
    <source>
        <dbReference type="Ensembl" id="ENSLBEP00000000754.1"/>
    </source>
</evidence>
<dbReference type="Ensembl" id="ENSLBET00000000818.1">
    <property type="protein sequence ID" value="ENSLBEP00000000754.1"/>
    <property type="gene ID" value="ENSLBEG00000000620.1"/>
</dbReference>
<evidence type="ECO:0000313" key="13">
    <source>
        <dbReference type="Proteomes" id="UP000261660"/>
    </source>
</evidence>
<evidence type="ECO:0000259" key="11">
    <source>
        <dbReference type="PROSITE" id="PS50071"/>
    </source>
</evidence>
<organism evidence="12 13">
    <name type="scientific">Labrus bergylta</name>
    <name type="common">ballan wrasse</name>
    <dbReference type="NCBI Taxonomy" id="56723"/>
    <lineage>
        <taxon>Eukaryota</taxon>
        <taxon>Metazoa</taxon>
        <taxon>Chordata</taxon>
        <taxon>Craniata</taxon>
        <taxon>Vertebrata</taxon>
        <taxon>Euteleostomi</taxon>
        <taxon>Actinopterygii</taxon>
        <taxon>Neopterygii</taxon>
        <taxon>Teleostei</taxon>
        <taxon>Neoteleostei</taxon>
        <taxon>Acanthomorphata</taxon>
        <taxon>Eupercaria</taxon>
        <taxon>Labriformes</taxon>
        <taxon>Labridae</taxon>
        <taxon>Labrus</taxon>
    </lineage>
</organism>
<feature type="region of interest" description="Disordered" evidence="10">
    <location>
        <begin position="86"/>
        <end position="158"/>
    </location>
</feature>
<feature type="domain" description="Homeobox" evidence="11">
    <location>
        <begin position="32"/>
        <end position="92"/>
    </location>
</feature>
<evidence type="ECO:0000256" key="4">
    <source>
        <dbReference type="ARBA" id="ARBA00022473"/>
    </source>
</evidence>
<dbReference type="PANTHER" id="PTHR47777">
    <property type="entry name" value="HOMEOBOX PROTEIN SEBOX"/>
    <property type="match status" value="1"/>
</dbReference>
<evidence type="ECO:0000256" key="8">
    <source>
        <dbReference type="PROSITE-ProRule" id="PRU00108"/>
    </source>
</evidence>
<evidence type="ECO:0000256" key="3">
    <source>
        <dbReference type="ARBA" id="ARBA00005733"/>
    </source>
</evidence>
<feature type="DNA-binding region" description="Homeobox" evidence="8">
    <location>
        <begin position="34"/>
        <end position="93"/>
    </location>
</feature>
<dbReference type="FunFam" id="1.10.10.60:FF:000312">
    <property type="entry name" value="Mix-type homeobox gene 1"/>
    <property type="match status" value="1"/>
</dbReference>
<evidence type="ECO:0000256" key="9">
    <source>
        <dbReference type="RuleBase" id="RU000682"/>
    </source>
</evidence>
<accession>A0A3Q3KUV2</accession>
<protein>
    <recommendedName>
        <fullName evidence="11">Homeobox domain-containing protein</fullName>
    </recommendedName>
</protein>
<dbReference type="InterPro" id="IPR042223">
    <property type="entry name" value="SEBOX"/>
</dbReference>
<keyword evidence="5 8" id="KW-0238">DNA-binding</keyword>
<dbReference type="InterPro" id="IPR001356">
    <property type="entry name" value="HD"/>
</dbReference>
<comment type="subcellular location">
    <subcellularLocation>
        <location evidence="2 8 9">Nucleus</location>
    </subcellularLocation>
</comment>
<name>A0A3Q3KUV2_9LABR</name>
<keyword evidence="7 8" id="KW-0539">Nucleus</keyword>
<evidence type="ECO:0000256" key="1">
    <source>
        <dbReference type="ARBA" id="ARBA00003263"/>
    </source>
</evidence>
<dbReference type="SMART" id="SM00389">
    <property type="entry name" value="HOX"/>
    <property type="match status" value="1"/>
</dbReference>
<proteinExistence type="inferred from homology"/>
<dbReference type="Gene3D" id="1.10.10.60">
    <property type="entry name" value="Homeodomain-like"/>
    <property type="match status" value="1"/>
</dbReference>
<dbReference type="GO" id="GO:0005634">
    <property type="term" value="C:nucleus"/>
    <property type="evidence" value="ECO:0007669"/>
    <property type="project" value="UniProtKB-SubCell"/>
</dbReference>
<comment type="function">
    <text evidence="1">Sequence-specific transcription factor which is part of a developmental regulatory system that provides cells with specific positional identities on the anterior-posterior axis.</text>
</comment>
<dbReference type="InterPro" id="IPR009057">
    <property type="entry name" value="Homeodomain-like_sf"/>
</dbReference>
<dbReference type="PROSITE" id="PS50071">
    <property type="entry name" value="HOMEOBOX_2"/>
    <property type="match status" value="1"/>
</dbReference>
<dbReference type="CDD" id="cd00086">
    <property type="entry name" value="homeodomain"/>
    <property type="match status" value="1"/>
</dbReference>
<keyword evidence="6 8" id="KW-0371">Homeobox</keyword>
<evidence type="ECO:0000256" key="5">
    <source>
        <dbReference type="ARBA" id="ARBA00023125"/>
    </source>
</evidence>
<dbReference type="Proteomes" id="UP000261660">
    <property type="component" value="Unplaced"/>
</dbReference>
<dbReference type="Pfam" id="PF00046">
    <property type="entry name" value="Homeodomain"/>
    <property type="match status" value="1"/>
</dbReference>
<dbReference type="GO" id="GO:0003677">
    <property type="term" value="F:DNA binding"/>
    <property type="evidence" value="ECO:0007669"/>
    <property type="project" value="UniProtKB-UniRule"/>
</dbReference>